<dbReference type="GO" id="GO:0003676">
    <property type="term" value="F:nucleic acid binding"/>
    <property type="evidence" value="ECO:0007669"/>
    <property type="project" value="InterPro"/>
</dbReference>
<protein>
    <recommendedName>
        <fullName evidence="1">DDE-1 domain-containing protein</fullName>
    </recommendedName>
</protein>
<dbReference type="InterPro" id="IPR004875">
    <property type="entry name" value="DDE_SF_endonuclease_dom"/>
</dbReference>
<dbReference type="EMBL" id="GL945509">
    <property type="protein sequence ID" value="EGN92259.1"/>
    <property type="molecule type" value="Genomic_DNA"/>
</dbReference>
<evidence type="ECO:0000259" key="1">
    <source>
        <dbReference type="Pfam" id="PF03184"/>
    </source>
</evidence>
<dbReference type="STRING" id="936435.F8QHE9"/>
<reference evidence="3" key="1">
    <citation type="journal article" date="2011" name="Science">
        <title>The plant cell wall-decomposing machinery underlies the functional diversity of forest fungi.</title>
        <authorList>
            <person name="Eastwood D.C."/>
            <person name="Floudas D."/>
            <person name="Binder M."/>
            <person name="Majcherczyk A."/>
            <person name="Schneider P."/>
            <person name="Aerts A."/>
            <person name="Asiegbu F.O."/>
            <person name="Baker S.E."/>
            <person name="Barry K."/>
            <person name="Bendiksby M."/>
            <person name="Blumentritt M."/>
            <person name="Coutinho P.M."/>
            <person name="Cullen D."/>
            <person name="de Vries R.P."/>
            <person name="Gathman A."/>
            <person name="Goodell B."/>
            <person name="Henrissat B."/>
            <person name="Ihrmark K."/>
            <person name="Kauserud H."/>
            <person name="Kohler A."/>
            <person name="LaButti K."/>
            <person name="Lapidus A."/>
            <person name="Lavin J.L."/>
            <person name="Lee Y.-H."/>
            <person name="Lindquist E."/>
            <person name="Lilly W."/>
            <person name="Lucas S."/>
            <person name="Morin E."/>
            <person name="Murat C."/>
            <person name="Oguiza J.A."/>
            <person name="Park J."/>
            <person name="Pisabarro A.G."/>
            <person name="Riley R."/>
            <person name="Rosling A."/>
            <person name="Salamov A."/>
            <person name="Schmidt O."/>
            <person name="Schmutz J."/>
            <person name="Skrede I."/>
            <person name="Stenlid J."/>
            <person name="Wiebenga A."/>
            <person name="Xie X."/>
            <person name="Kuees U."/>
            <person name="Hibbett D.S."/>
            <person name="Hoffmeister D."/>
            <person name="Hoegberg N."/>
            <person name="Martin F."/>
            <person name="Grigoriev I.V."/>
            <person name="Watkinson S.C."/>
        </authorList>
    </citation>
    <scope>NUCLEOTIDE SEQUENCE [LARGE SCALE GENOMIC DNA]</scope>
    <source>
        <strain evidence="3">strain S7.3</strain>
    </source>
</reference>
<dbReference type="InParanoid" id="F8QHE9"/>
<gene>
    <name evidence="2" type="ORF">SERLA73DRAFT_66060</name>
</gene>
<evidence type="ECO:0000313" key="3">
    <source>
        <dbReference type="Proteomes" id="UP000008063"/>
    </source>
</evidence>
<dbReference type="Pfam" id="PF03184">
    <property type="entry name" value="DDE_1"/>
    <property type="match status" value="1"/>
</dbReference>
<name>F8QHE9_SERL3</name>
<dbReference type="Proteomes" id="UP000008063">
    <property type="component" value="Unassembled WGS sequence"/>
</dbReference>
<proteinExistence type="predicted"/>
<accession>F8QHE9</accession>
<sequence length="124" mass="14564">NGWTYGELCLDWMIHDFNPETREKVRERTQVFLIDGHSSYFTPELLEYVINNNICILSYPPHYTHVLQGLDVVWFAIIKAEFGDKVTQFQTLHWKKVSKADFTGTFGQAFCKLLHLIWSRQHSG</sequence>
<evidence type="ECO:0000313" key="2">
    <source>
        <dbReference type="EMBL" id="EGN92259.1"/>
    </source>
</evidence>
<keyword evidence="3" id="KW-1185">Reference proteome</keyword>
<dbReference type="HOGENOM" id="CLU_013929_2_4_1"/>
<dbReference type="AlphaFoldDB" id="F8QHE9"/>
<feature type="domain" description="DDE-1" evidence="1">
    <location>
        <begin position="1"/>
        <end position="99"/>
    </location>
</feature>
<feature type="non-terminal residue" evidence="2">
    <location>
        <position position="1"/>
    </location>
</feature>
<organism evidence="3">
    <name type="scientific">Serpula lacrymans var. lacrymans (strain S7.3)</name>
    <name type="common">Dry rot fungus</name>
    <dbReference type="NCBI Taxonomy" id="936435"/>
    <lineage>
        <taxon>Eukaryota</taxon>
        <taxon>Fungi</taxon>
        <taxon>Dikarya</taxon>
        <taxon>Basidiomycota</taxon>
        <taxon>Agaricomycotina</taxon>
        <taxon>Agaricomycetes</taxon>
        <taxon>Agaricomycetidae</taxon>
        <taxon>Boletales</taxon>
        <taxon>Coniophorineae</taxon>
        <taxon>Serpulaceae</taxon>
        <taxon>Serpula</taxon>
    </lineage>
</organism>